<keyword evidence="2" id="KW-1185">Reference proteome</keyword>
<reference evidence="1" key="3">
    <citation type="submission" date="2016-12" db="EMBL/GenBank/DDBJ databases">
        <title>Annotation of the draft genome assembly of Crocosphaera watsonii WH 8501.</title>
        <authorList>
            <consortium name="US DOE Joint Genome Institute (JGI-ORNL)"/>
            <person name="Larimer F."/>
            <person name="Land M."/>
        </authorList>
    </citation>
    <scope>NUCLEOTIDE SEQUENCE</scope>
    <source>
        <strain evidence="1">WH 8501</strain>
    </source>
</reference>
<reference evidence="1" key="1">
    <citation type="submission" date="2004-02" db="EMBL/GenBank/DDBJ databases">
        <authorList>
            <consortium name="DOE Joint Genome Institute"/>
        </authorList>
    </citation>
    <scope>NUCLEOTIDE SEQUENCE [LARGE SCALE GENOMIC DNA]</scope>
    <source>
        <strain evidence="1">WH 8501</strain>
    </source>
</reference>
<dbReference type="KEGG" id="cwa:CwatDRAFT_3312"/>
<organism evidence="1 2">
    <name type="scientific">Crocosphaera watsonii WH 8501</name>
    <dbReference type="NCBI Taxonomy" id="165597"/>
    <lineage>
        <taxon>Bacteria</taxon>
        <taxon>Bacillati</taxon>
        <taxon>Cyanobacteriota</taxon>
        <taxon>Cyanophyceae</taxon>
        <taxon>Oscillatoriophycideae</taxon>
        <taxon>Chroococcales</taxon>
        <taxon>Aphanothecaceae</taxon>
        <taxon>Crocosphaera</taxon>
    </lineage>
</organism>
<accession>Q4C1X9</accession>
<dbReference type="Proteomes" id="UP000003922">
    <property type="component" value="Unassembled WGS sequence"/>
</dbReference>
<gene>
    <name evidence="1" type="ORF">CwatDRAFT_3312</name>
</gene>
<dbReference type="EMBL" id="AADV02000036">
    <property type="protein sequence ID" value="EAM50162.1"/>
    <property type="molecule type" value="Genomic_DNA"/>
</dbReference>
<name>Q4C1X9_CROWT</name>
<comment type="caution">
    <text evidence="1">The sequence shown here is derived from an EMBL/GenBank/DDBJ whole genome shotgun (WGS) entry which is preliminary data.</text>
</comment>
<reference evidence="1" key="2">
    <citation type="submission" date="2005-06" db="EMBL/GenBank/DDBJ databases">
        <title>Sequencing of the draft genome and assembly of Crocosphaera watsonii WH 8501.</title>
        <authorList>
            <consortium name="US DOE Joint Genome Institute (JGI-PGF)"/>
            <person name="Copeland A."/>
            <person name="Lucas S."/>
            <person name="Lapidus A."/>
            <person name="Barry K."/>
            <person name="Detter C."/>
            <person name="Glavina T."/>
            <person name="Hammon N."/>
            <person name="Israni S."/>
            <person name="Pitluck S."/>
            <person name="Richardson P."/>
        </authorList>
    </citation>
    <scope>NUCLEOTIDE SEQUENCE [LARGE SCALE GENOMIC DNA]</scope>
    <source>
        <strain evidence="1">WH 8501</strain>
    </source>
</reference>
<evidence type="ECO:0008006" key="3">
    <source>
        <dbReference type="Google" id="ProtNLM"/>
    </source>
</evidence>
<proteinExistence type="predicted"/>
<dbReference type="InterPro" id="IPR032568">
    <property type="entry name" value="DUF4926"/>
</dbReference>
<dbReference type="AlphaFoldDB" id="Q4C1X9"/>
<dbReference type="Pfam" id="PF16277">
    <property type="entry name" value="DUF4926"/>
    <property type="match status" value="1"/>
</dbReference>
<protein>
    <recommendedName>
        <fullName evidence="3">DUF4926 domain-containing protein</fullName>
    </recommendedName>
</protein>
<evidence type="ECO:0000313" key="2">
    <source>
        <dbReference type="Proteomes" id="UP000003922"/>
    </source>
</evidence>
<sequence length="129" mass="15013">MRTGWIRELNTNIARLVTLYIKKKVMIKPEFFDIIELLINLPEAKQFIGSQGSIVECFEDGKYEVEFSNNEGETTALYTLSEKQFIVVWQAKTKSWIPVSERLNAVINNLSENQQQELLNFARFIHQVS</sequence>
<evidence type="ECO:0000313" key="1">
    <source>
        <dbReference type="EMBL" id="EAM50162.1"/>
    </source>
</evidence>